<protein>
    <submittedName>
        <fullName evidence="1">Uncharacterized protein</fullName>
    </submittedName>
</protein>
<evidence type="ECO:0000313" key="1">
    <source>
        <dbReference type="EMBL" id="VCW76973.1"/>
    </source>
</evidence>
<name>A0A9X9LMF7_GULGU</name>
<evidence type="ECO:0000313" key="2">
    <source>
        <dbReference type="Proteomes" id="UP000269945"/>
    </source>
</evidence>
<organism evidence="1 2">
    <name type="scientific">Gulo gulo</name>
    <name type="common">Wolverine</name>
    <name type="synonym">Gluton</name>
    <dbReference type="NCBI Taxonomy" id="48420"/>
    <lineage>
        <taxon>Eukaryota</taxon>
        <taxon>Metazoa</taxon>
        <taxon>Chordata</taxon>
        <taxon>Craniata</taxon>
        <taxon>Vertebrata</taxon>
        <taxon>Euteleostomi</taxon>
        <taxon>Mammalia</taxon>
        <taxon>Eutheria</taxon>
        <taxon>Laurasiatheria</taxon>
        <taxon>Carnivora</taxon>
        <taxon>Caniformia</taxon>
        <taxon>Musteloidea</taxon>
        <taxon>Mustelidae</taxon>
        <taxon>Guloninae</taxon>
        <taxon>Gulo</taxon>
    </lineage>
</organism>
<comment type="caution">
    <text evidence="1">The sequence shown here is derived from an EMBL/GenBank/DDBJ whole genome shotgun (WGS) entry which is preliminary data.</text>
</comment>
<accession>A0A9X9LMF7</accession>
<dbReference type="AlphaFoldDB" id="A0A9X9LMF7"/>
<reference evidence="1 2" key="1">
    <citation type="submission" date="2018-10" db="EMBL/GenBank/DDBJ databases">
        <authorList>
            <person name="Ekblom R."/>
            <person name="Jareborg N."/>
        </authorList>
    </citation>
    <scope>NUCLEOTIDE SEQUENCE [LARGE SCALE GENOMIC DNA]</scope>
    <source>
        <tissue evidence="1">Muscle</tissue>
    </source>
</reference>
<dbReference type="Proteomes" id="UP000269945">
    <property type="component" value="Unassembled WGS sequence"/>
</dbReference>
<dbReference type="EMBL" id="CYRY02008199">
    <property type="protein sequence ID" value="VCW76973.1"/>
    <property type="molecule type" value="Genomic_DNA"/>
</dbReference>
<feature type="non-terminal residue" evidence="1">
    <location>
        <position position="131"/>
    </location>
</feature>
<proteinExistence type="predicted"/>
<gene>
    <name evidence="1" type="ORF">BN2614_LOCUS2</name>
</gene>
<sequence>TKFKISTGPPSLPGSLPVSIKEGHQSLQSCRGRSDNNSTKRCCVLCLRWLLLSTVGGRYGHQCPLTRAPVNQTTCTRAPSKCKVSQLRGPNTCGAGGGGGSGGFGLMSAGHGLLQDRHAPVSPEPPTGHLG</sequence>
<keyword evidence="2" id="KW-1185">Reference proteome</keyword>